<dbReference type="OrthoDB" id="9795306at2"/>
<accession>A0A151Y6B7</accession>
<evidence type="ECO:0000313" key="2">
    <source>
        <dbReference type="EMBL" id="KYQ73573.1"/>
    </source>
</evidence>
<dbReference type="InterPro" id="IPR004360">
    <property type="entry name" value="Glyas_Fos-R_dOase_dom"/>
</dbReference>
<dbReference type="Gene3D" id="3.10.180.10">
    <property type="entry name" value="2,3-Dihydroxybiphenyl 1,2-Dioxygenase, domain 1"/>
    <property type="match status" value="1"/>
</dbReference>
<name>A0A151Y6B7_9GAMM</name>
<dbReference type="EMBL" id="LUAW01000001">
    <property type="protein sequence ID" value="KYQ73573.1"/>
    <property type="molecule type" value="Genomic_DNA"/>
</dbReference>
<protein>
    <submittedName>
        <fullName evidence="2">Glyoxalase</fullName>
    </submittedName>
</protein>
<gene>
    <name evidence="2" type="ORF">AZH43_00175</name>
</gene>
<comment type="caution">
    <text evidence="2">The sequence shown here is derived from an EMBL/GenBank/DDBJ whole genome shotgun (WGS) entry which is preliminary data.</text>
</comment>
<feature type="domain" description="Glyoxalase/fosfomycin resistance/dioxygenase" evidence="1">
    <location>
        <begin position="3"/>
        <end position="142"/>
    </location>
</feature>
<dbReference type="PANTHER" id="PTHR33990:SF1">
    <property type="entry name" value="PROTEIN YJDN"/>
    <property type="match status" value="1"/>
</dbReference>
<keyword evidence="3" id="KW-1185">Reference proteome</keyword>
<dbReference type="CDD" id="cd06588">
    <property type="entry name" value="PhnB_like"/>
    <property type="match status" value="1"/>
</dbReference>
<dbReference type="Proteomes" id="UP000076276">
    <property type="component" value="Unassembled WGS sequence"/>
</dbReference>
<evidence type="ECO:0000259" key="1">
    <source>
        <dbReference type="Pfam" id="PF00903"/>
    </source>
</evidence>
<dbReference type="PANTHER" id="PTHR33990">
    <property type="entry name" value="PROTEIN YJDN-RELATED"/>
    <property type="match status" value="1"/>
</dbReference>
<dbReference type="SUPFAM" id="SSF54593">
    <property type="entry name" value="Glyoxalase/Bleomycin resistance protein/Dihydroxybiphenyl dioxygenase"/>
    <property type="match status" value="1"/>
</dbReference>
<sequence>MQLNHYLNFHGNTEAAFNFYKSVFGGEFSPLMRYGDMPAQDGVTLSDADKQKIMHISLPINESTVLMASDVNEQFCAQTNQPFTVGTNHYISINLDSSEQAKAKPLFDALSANGSIEMPLDKTFWGALYGAFTDQFGIKWMINCQLENS</sequence>
<dbReference type="InterPro" id="IPR028973">
    <property type="entry name" value="PhnB-like"/>
</dbReference>
<dbReference type="AlphaFoldDB" id="A0A151Y6B7"/>
<organism evidence="2 3">
    <name type="scientific">Acinetobacter pragensis</name>
    <dbReference type="NCBI Taxonomy" id="1806892"/>
    <lineage>
        <taxon>Bacteria</taxon>
        <taxon>Pseudomonadati</taxon>
        <taxon>Pseudomonadota</taxon>
        <taxon>Gammaproteobacteria</taxon>
        <taxon>Moraxellales</taxon>
        <taxon>Moraxellaceae</taxon>
        <taxon>Acinetobacter</taxon>
    </lineage>
</organism>
<dbReference type="InterPro" id="IPR029068">
    <property type="entry name" value="Glyas_Bleomycin-R_OHBP_Dase"/>
</dbReference>
<dbReference type="STRING" id="1806892.AZH43_00175"/>
<dbReference type="Pfam" id="PF00903">
    <property type="entry name" value="Glyoxalase"/>
    <property type="match status" value="1"/>
</dbReference>
<dbReference type="RefSeq" id="WP_067665034.1">
    <property type="nucleotide sequence ID" value="NZ_CBCSIK010000001.1"/>
</dbReference>
<evidence type="ECO:0000313" key="3">
    <source>
        <dbReference type="Proteomes" id="UP000076276"/>
    </source>
</evidence>
<reference evidence="2 3" key="1">
    <citation type="submission" date="2016-03" db="EMBL/GenBank/DDBJ databases">
        <title>Acinetobacter genomospecies 28 strain ANC 4149.</title>
        <authorList>
            <person name="Radolfova-Krizova L."/>
            <person name="Nemec A."/>
        </authorList>
    </citation>
    <scope>NUCLEOTIDE SEQUENCE [LARGE SCALE GENOMIC DNA]</scope>
    <source>
        <strain evidence="2 3">ANC 4149</strain>
    </source>
</reference>
<proteinExistence type="predicted"/>